<dbReference type="RefSeq" id="WP_123678539.1">
    <property type="nucleotide sequence ID" value="NZ_RJKL01000001.1"/>
</dbReference>
<name>A0A3N1GR45_9ACTN</name>
<organism evidence="2 3">
    <name type="scientific">Couchioplanes caeruleus</name>
    <dbReference type="NCBI Taxonomy" id="56438"/>
    <lineage>
        <taxon>Bacteria</taxon>
        <taxon>Bacillati</taxon>
        <taxon>Actinomycetota</taxon>
        <taxon>Actinomycetes</taxon>
        <taxon>Micromonosporales</taxon>
        <taxon>Micromonosporaceae</taxon>
        <taxon>Couchioplanes</taxon>
    </lineage>
</organism>
<gene>
    <name evidence="2" type="ORF">EDD30_5639</name>
</gene>
<dbReference type="OrthoDB" id="3343890at2"/>
<evidence type="ECO:0000313" key="2">
    <source>
        <dbReference type="EMBL" id="ROP32692.1"/>
    </source>
</evidence>
<feature type="region of interest" description="Disordered" evidence="1">
    <location>
        <begin position="1"/>
        <end position="28"/>
    </location>
</feature>
<reference evidence="2 3" key="1">
    <citation type="submission" date="2018-11" db="EMBL/GenBank/DDBJ databases">
        <title>Sequencing the genomes of 1000 actinobacteria strains.</title>
        <authorList>
            <person name="Klenk H.-P."/>
        </authorList>
    </citation>
    <scope>NUCLEOTIDE SEQUENCE [LARGE SCALE GENOMIC DNA]</scope>
    <source>
        <strain evidence="2 3">DSM 43634</strain>
    </source>
</reference>
<dbReference type="InterPro" id="IPR015943">
    <property type="entry name" value="WD40/YVTN_repeat-like_dom_sf"/>
</dbReference>
<proteinExistence type="predicted"/>
<accession>A0A3N1GR45</accession>
<dbReference type="SUPFAM" id="SSF50998">
    <property type="entry name" value="Quinoprotein alcohol dehydrogenase-like"/>
    <property type="match status" value="1"/>
</dbReference>
<comment type="caution">
    <text evidence="2">The sequence shown here is derived from an EMBL/GenBank/DDBJ whole genome shotgun (WGS) entry which is preliminary data.</text>
</comment>
<dbReference type="InterPro" id="IPR011047">
    <property type="entry name" value="Quinoprotein_ADH-like_sf"/>
</dbReference>
<dbReference type="EMBL" id="RJKL01000001">
    <property type="protein sequence ID" value="ROP32692.1"/>
    <property type="molecule type" value="Genomic_DNA"/>
</dbReference>
<dbReference type="Proteomes" id="UP000271683">
    <property type="component" value="Unassembled WGS sequence"/>
</dbReference>
<protein>
    <submittedName>
        <fullName evidence="2">Uncharacterized protein</fullName>
    </submittedName>
</protein>
<sequence length="439" mass="45758">MGDVVIDLGELRHREQPPPPPERRRPRPRAGLAAVAVVLIALAGGAVPRSPQRSPIVVPAAIGDTMVVERDLLHVVDASAPRLSEVRNRVVSTYALPAGELLFRTTAAVPGAVLAVTLAGGAVLVSYQADTVGTEATVAVAAGTSHMLWQAPARLLSVSVADGAVLLRGTGPRLGGATWYGLDLASGRRRWTVRPPVAGQTTEAGYDADGFPHRLVTATAAGRVEARDTVTGRVVAAVDVAVPPSWSRRGVTVWPAGDRVLVGGLGGVTAYDLSDLRRRWTSPLDLAGRWVEPGCAGGICLFGYRGGVEVVDRDTGALRWSSPRWTSALEVGPYLLVTGGEGLEARYPLAVVDARTGAPQGDFGGWRAVGAVRADGSVVGLRQRIGDDVVWYAALDPRTRSVRVLGEATGVSGDCRAAGDVLVCRGIDASVGIWPLTGS</sequence>
<dbReference type="Gene3D" id="2.130.10.10">
    <property type="entry name" value="YVTN repeat-like/Quinoprotein amine dehydrogenase"/>
    <property type="match status" value="1"/>
</dbReference>
<evidence type="ECO:0000256" key="1">
    <source>
        <dbReference type="SAM" id="MobiDB-lite"/>
    </source>
</evidence>
<evidence type="ECO:0000313" key="3">
    <source>
        <dbReference type="Proteomes" id="UP000271683"/>
    </source>
</evidence>
<dbReference type="AlphaFoldDB" id="A0A3N1GR45"/>